<organism evidence="10 11">
    <name type="scientific">Tuber aestivum</name>
    <name type="common">summer truffle</name>
    <dbReference type="NCBI Taxonomy" id="59557"/>
    <lineage>
        <taxon>Eukaryota</taxon>
        <taxon>Fungi</taxon>
        <taxon>Dikarya</taxon>
        <taxon>Ascomycota</taxon>
        <taxon>Pezizomycotina</taxon>
        <taxon>Pezizomycetes</taxon>
        <taxon>Pezizales</taxon>
        <taxon>Tuberaceae</taxon>
        <taxon>Tuber</taxon>
    </lineage>
</organism>
<reference evidence="10" key="1">
    <citation type="submission" date="2015-10" db="EMBL/GenBank/DDBJ databases">
        <authorList>
            <person name="Regsiter A."/>
            <person name="william w."/>
        </authorList>
    </citation>
    <scope>NUCLEOTIDE SEQUENCE</scope>
    <source>
        <strain evidence="10">Montdore</strain>
    </source>
</reference>
<dbReference type="GO" id="GO:0005737">
    <property type="term" value="C:cytoplasm"/>
    <property type="evidence" value="ECO:0007669"/>
    <property type="project" value="TreeGrafter"/>
</dbReference>
<comment type="catalytic activity">
    <reaction evidence="8 9">
        <text>D-gluconate + ATP = 6-phospho-D-gluconate + ADP + H(+)</text>
        <dbReference type="Rhea" id="RHEA:19433"/>
        <dbReference type="ChEBI" id="CHEBI:15378"/>
        <dbReference type="ChEBI" id="CHEBI:18391"/>
        <dbReference type="ChEBI" id="CHEBI:30616"/>
        <dbReference type="ChEBI" id="CHEBI:58759"/>
        <dbReference type="ChEBI" id="CHEBI:456216"/>
        <dbReference type="EC" id="2.7.1.12"/>
    </reaction>
</comment>
<evidence type="ECO:0000256" key="9">
    <source>
        <dbReference type="RuleBase" id="RU363066"/>
    </source>
</evidence>
<keyword evidence="11" id="KW-1185">Reference proteome</keyword>
<evidence type="ECO:0000256" key="2">
    <source>
        <dbReference type="ARBA" id="ARBA00008420"/>
    </source>
</evidence>
<evidence type="ECO:0000256" key="1">
    <source>
        <dbReference type="ARBA" id="ARBA00004875"/>
    </source>
</evidence>
<dbReference type="PANTHER" id="PTHR43442:SF3">
    <property type="entry name" value="GLUCONOKINASE-RELATED"/>
    <property type="match status" value="1"/>
</dbReference>
<sequence>MLSYNEKSGVYVSTPSAIHTMGRVQSIPRHETPLRHIWIITGPAGCGKSSVADFLAKRLNLPYIEGDDRKQFHPRSNVEKMANGIPLTDDDRWDWLETLRNKAVEELQSGADGCVVTCSCLKRRYRDVIRIAGREADDVVVRFVYLRASEELLLRRVKARKNHYMKDDMVHSQFTALEEPDESEMDVISVDVSGSLASVQNLTMERVGGCMEAER</sequence>
<protein>
    <recommendedName>
        <fullName evidence="3 9">Gluconokinase</fullName>
        <ecNumber evidence="3 9">2.7.1.12</ecNumber>
    </recommendedName>
</protein>
<evidence type="ECO:0000256" key="5">
    <source>
        <dbReference type="ARBA" id="ARBA00022741"/>
    </source>
</evidence>
<gene>
    <name evidence="10" type="ORF">GSTUAT00008653001</name>
</gene>
<dbReference type="GO" id="GO:0005975">
    <property type="term" value="P:carbohydrate metabolic process"/>
    <property type="evidence" value="ECO:0007669"/>
    <property type="project" value="InterPro"/>
</dbReference>
<keyword evidence="6 9" id="KW-0418">Kinase</keyword>
<dbReference type="GO" id="GO:0046316">
    <property type="term" value="F:gluconokinase activity"/>
    <property type="evidence" value="ECO:0007669"/>
    <property type="project" value="UniProtKB-EC"/>
</dbReference>
<dbReference type="InterPro" id="IPR006001">
    <property type="entry name" value="Therm_gnt_kin"/>
</dbReference>
<evidence type="ECO:0000256" key="7">
    <source>
        <dbReference type="ARBA" id="ARBA00022840"/>
    </source>
</evidence>
<comment type="similarity">
    <text evidence="2 9">Belongs to the gluconokinase GntK/GntV family.</text>
</comment>
<dbReference type="UniPathway" id="UPA00792"/>
<evidence type="ECO:0000256" key="8">
    <source>
        <dbReference type="ARBA" id="ARBA00048090"/>
    </source>
</evidence>
<evidence type="ECO:0000256" key="4">
    <source>
        <dbReference type="ARBA" id="ARBA00022679"/>
    </source>
</evidence>
<proteinExistence type="inferred from homology"/>
<evidence type="ECO:0000256" key="6">
    <source>
        <dbReference type="ARBA" id="ARBA00022777"/>
    </source>
</evidence>
<dbReference type="GO" id="GO:0005524">
    <property type="term" value="F:ATP binding"/>
    <property type="evidence" value="ECO:0007669"/>
    <property type="project" value="UniProtKB-KW"/>
</dbReference>
<keyword evidence="5 9" id="KW-0547">Nucleotide-binding</keyword>
<evidence type="ECO:0000313" key="11">
    <source>
        <dbReference type="Proteomes" id="UP001412239"/>
    </source>
</evidence>
<dbReference type="Proteomes" id="UP001412239">
    <property type="component" value="Unassembled WGS sequence"/>
</dbReference>
<dbReference type="SUPFAM" id="SSF52540">
    <property type="entry name" value="P-loop containing nucleoside triphosphate hydrolases"/>
    <property type="match status" value="1"/>
</dbReference>
<evidence type="ECO:0000256" key="3">
    <source>
        <dbReference type="ARBA" id="ARBA00012054"/>
    </source>
</evidence>
<dbReference type="InterPro" id="IPR027417">
    <property type="entry name" value="P-loop_NTPase"/>
</dbReference>
<keyword evidence="7 9" id="KW-0067">ATP-binding</keyword>
<dbReference type="Gene3D" id="3.40.50.300">
    <property type="entry name" value="P-loop containing nucleotide triphosphate hydrolases"/>
    <property type="match status" value="1"/>
</dbReference>
<dbReference type="PANTHER" id="PTHR43442">
    <property type="entry name" value="GLUCONOKINASE-RELATED"/>
    <property type="match status" value="1"/>
</dbReference>
<name>A0A292PII6_9PEZI</name>
<dbReference type="AlphaFoldDB" id="A0A292PII6"/>
<dbReference type="NCBIfam" id="TIGR01313">
    <property type="entry name" value="therm_gnt_kin"/>
    <property type="match status" value="1"/>
</dbReference>
<comment type="pathway">
    <text evidence="1 9">Carbohydrate acid metabolism; D-gluconate degradation.</text>
</comment>
<accession>A0A292PII6</accession>
<dbReference type="CDD" id="cd02021">
    <property type="entry name" value="GntK"/>
    <property type="match status" value="1"/>
</dbReference>
<dbReference type="EC" id="2.7.1.12" evidence="3 9"/>
<dbReference type="Pfam" id="PF13238">
    <property type="entry name" value="AAA_18"/>
    <property type="match status" value="1"/>
</dbReference>
<dbReference type="EMBL" id="LN891226">
    <property type="protein sequence ID" value="CUS07272.1"/>
    <property type="molecule type" value="Genomic_DNA"/>
</dbReference>
<evidence type="ECO:0000313" key="10">
    <source>
        <dbReference type="EMBL" id="CUS07272.1"/>
    </source>
</evidence>
<keyword evidence="4 9" id="KW-0808">Transferase</keyword>